<comment type="cofactor">
    <cofactor evidence="1">
        <name>thiamine diphosphate</name>
        <dbReference type="ChEBI" id="CHEBI:58937"/>
    </cofactor>
</comment>
<dbReference type="EMBL" id="FKDK01000028">
    <property type="protein sequence ID" value="SAB39144.1"/>
    <property type="molecule type" value="Genomic_DNA"/>
</dbReference>
<dbReference type="EMBL" id="FKDD01000001">
    <property type="protein sequence ID" value="SAB36792.1"/>
    <property type="molecule type" value="Genomic_DNA"/>
</dbReference>
<dbReference type="Proteomes" id="UP000077278">
    <property type="component" value="Unassembled WGS sequence"/>
</dbReference>
<dbReference type="InterPro" id="IPR029061">
    <property type="entry name" value="THDP-binding"/>
</dbReference>
<dbReference type="AlphaFoldDB" id="A0A8B3UPH3"/>
<name>A0A8B3UPH3_9ENTR</name>
<keyword evidence="7" id="KW-1185">Reference proteome</keyword>
<evidence type="ECO:0000313" key="8">
    <source>
        <dbReference type="Proteomes" id="UP000077278"/>
    </source>
</evidence>
<evidence type="ECO:0000256" key="1">
    <source>
        <dbReference type="ARBA" id="ARBA00001964"/>
    </source>
</evidence>
<dbReference type="Pfam" id="PF00456">
    <property type="entry name" value="Transketolase_N"/>
    <property type="match status" value="1"/>
</dbReference>
<keyword evidence="3" id="KW-0786">Thiamine pyrophosphate</keyword>
<evidence type="ECO:0000313" key="6">
    <source>
        <dbReference type="EMBL" id="SAB39144.1"/>
    </source>
</evidence>
<evidence type="ECO:0000313" key="7">
    <source>
        <dbReference type="Proteomes" id="UP000077063"/>
    </source>
</evidence>
<comment type="similarity">
    <text evidence="2">Belongs to the transketolase family.</text>
</comment>
<feature type="domain" description="Transketolase N-terminal" evidence="4">
    <location>
        <begin position="31"/>
        <end position="263"/>
    </location>
</feature>
<dbReference type="SUPFAM" id="SSF52518">
    <property type="entry name" value="Thiamin diphosphate-binding fold (THDP-binding)"/>
    <property type="match status" value="1"/>
</dbReference>
<sequence length="275" mass="30330">MIHTHSETENASRRIRKQIVRVAHHAPSDGVHISPALSMVDILSVLYGNVMRYEANDITSSHRDVFILSKGHAALGLYATLCEFGIMTPEQLNTFELNGSVLQVHPTKHPEYGIDFSGGSLAQGLSFATGLALGRRLKGETWHTYALVGDGECNEGAIWECAFMAAHHKVDNLTLIVDRNGLQSDGHTEDVMRMDLEALWRACHWETIVCDGHDVGALVNAFAQPHNGKPKVIIANTIKGKGVSFMENNKEFHRNRISAQQLNDALVELNGEHHA</sequence>
<evidence type="ECO:0000256" key="2">
    <source>
        <dbReference type="ARBA" id="ARBA00007131"/>
    </source>
</evidence>
<evidence type="ECO:0000259" key="4">
    <source>
        <dbReference type="Pfam" id="PF00456"/>
    </source>
</evidence>
<dbReference type="EC" id="2.2.1.1" evidence="5"/>
<dbReference type="GO" id="GO:0004802">
    <property type="term" value="F:transketolase activity"/>
    <property type="evidence" value="ECO:0007669"/>
    <property type="project" value="UniProtKB-EC"/>
</dbReference>
<dbReference type="PANTHER" id="PTHR47514:SF1">
    <property type="entry name" value="TRANSKETOLASE N-TERMINAL SECTION-RELATED"/>
    <property type="match status" value="1"/>
</dbReference>
<organism evidence="5 8">
    <name type="scientific">Enterobacter roggenkampii</name>
    <dbReference type="NCBI Taxonomy" id="1812935"/>
    <lineage>
        <taxon>Bacteria</taxon>
        <taxon>Pseudomonadati</taxon>
        <taxon>Pseudomonadota</taxon>
        <taxon>Gammaproteobacteria</taxon>
        <taxon>Enterobacterales</taxon>
        <taxon>Enterobacteriaceae</taxon>
        <taxon>Enterobacter</taxon>
        <taxon>Enterobacter cloacae complex</taxon>
    </lineage>
</organism>
<gene>
    <name evidence="5" type="primary">tktB_1</name>
    <name evidence="6" type="synonym">tktB_2</name>
    <name evidence="5" type="ORF">SAMEA2273136_00329</name>
    <name evidence="6" type="ORF">SAMEA2273443_04609</name>
</gene>
<accession>A0A8B3UPH3</accession>
<dbReference type="Gene3D" id="3.40.50.970">
    <property type="match status" value="1"/>
</dbReference>
<keyword evidence="5" id="KW-0808">Transferase</keyword>
<dbReference type="InterPro" id="IPR005474">
    <property type="entry name" value="Transketolase_N"/>
</dbReference>
<reference evidence="7 8" key="1">
    <citation type="submission" date="2016-03" db="EMBL/GenBank/DDBJ databases">
        <authorList>
            <consortium name="Pathogen Informatics"/>
        </authorList>
    </citation>
    <scope>NUCLEOTIDE SEQUENCE [LARGE SCALE GENOMIC DNA]</scope>
    <source>
        <strain evidence="6">E2161</strain>
        <strain evidence="7">e2161</strain>
        <strain evidence="8">e264</strain>
        <strain evidence="5">E264</strain>
    </source>
</reference>
<dbReference type="Proteomes" id="UP000077063">
    <property type="component" value="Unassembled WGS sequence"/>
</dbReference>
<evidence type="ECO:0000256" key="3">
    <source>
        <dbReference type="ARBA" id="ARBA00023052"/>
    </source>
</evidence>
<protein>
    <submittedName>
        <fullName evidence="5">Transketolase</fullName>
        <ecNumber evidence="5">2.2.1.1</ecNumber>
    </submittedName>
</protein>
<dbReference type="PANTHER" id="PTHR47514">
    <property type="entry name" value="TRANSKETOLASE N-TERMINAL SECTION-RELATED"/>
    <property type="match status" value="1"/>
</dbReference>
<dbReference type="RefSeq" id="WP_023325553.1">
    <property type="nucleotide sequence ID" value="NZ_BRRM01000001.1"/>
</dbReference>
<dbReference type="CDD" id="cd02012">
    <property type="entry name" value="TPP_TK"/>
    <property type="match status" value="1"/>
</dbReference>
<evidence type="ECO:0000313" key="5">
    <source>
        <dbReference type="EMBL" id="SAB36792.1"/>
    </source>
</evidence>
<proteinExistence type="inferred from homology"/>
<comment type="caution">
    <text evidence="5">The sequence shown here is derived from an EMBL/GenBank/DDBJ whole genome shotgun (WGS) entry which is preliminary data.</text>
</comment>